<evidence type="ECO:0000313" key="1">
    <source>
        <dbReference type="EMBL" id="MFC7202193.1"/>
    </source>
</evidence>
<dbReference type="AlphaFoldDB" id="A0ABD5ZAZ2"/>
<organism evidence="1 2">
    <name type="scientific">Haloferax namakaokahaiae</name>
    <dbReference type="NCBI Taxonomy" id="1748331"/>
    <lineage>
        <taxon>Archaea</taxon>
        <taxon>Methanobacteriati</taxon>
        <taxon>Methanobacteriota</taxon>
        <taxon>Stenosarchaea group</taxon>
        <taxon>Halobacteria</taxon>
        <taxon>Halobacteriales</taxon>
        <taxon>Haloferacaceae</taxon>
        <taxon>Haloferax</taxon>
    </lineage>
</organism>
<dbReference type="InterPro" id="IPR055550">
    <property type="entry name" value="DUF7126"/>
</dbReference>
<name>A0ABD5ZAZ2_9EURY</name>
<reference evidence="1 2" key="1">
    <citation type="journal article" date="2019" name="Int. J. Syst. Evol. Microbiol.">
        <title>The Global Catalogue of Microorganisms (GCM) 10K type strain sequencing project: providing services to taxonomists for standard genome sequencing and annotation.</title>
        <authorList>
            <consortium name="The Broad Institute Genomics Platform"/>
            <consortium name="The Broad Institute Genome Sequencing Center for Infectious Disease"/>
            <person name="Wu L."/>
            <person name="Ma J."/>
        </authorList>
    </citation>
    <scope>NUCLEOTIDE SEQUENCE [LARGE SCALE GENOMIC DNA]</scope>
    <source>
        <strain evidence="1 2">DSM 29988</strain>
    </source>
</reference>
<dbReference type="Proteomes" id="UP001596481">
    <property type="component" value="Unassembled WGS sequence"/>
</dbReference>
<dbReference type="EMBL" id="JBHTAA010000001">
    <property type="protein sequence ID" value="MFC7202193.1"/>
    <property type="molecule type" value="Genomic_DNA"/>
</dbReference>
<dbReference type="Gene3D" id="3.40.50.720">
    <property type="entry name" value="NAD(P)-binding Rossmann-like Domain"/>
    <property type="match status" value="1"/>
</dbReference>
<dbReference type="SUPFAM" id="SSF51735">
    <property type="entry name" value="NAD(P)-binding Rossmann-fold domains"/>
    <property type="match status" value="1"/>
</dbReference>
<gene>
    <name evidence="1" type="ORF">ACFQJC_01595</name>
</gene>
<dbReference type="RefSeq" id="WP_390221494.1">
    <property type="nucleotide sequence ID" value="NZ_JBHTAA010000001.1"/>
</dbReference>
<keyword evidence="2" id="KW-1185">Reference proteome</keyword>
<comment type="caution">
    <text evidence="1">The sequence shown here is derived from an EMBL/GenBank/DDBJ whole genome shotgun (WGS) entry which is preliminary data.</text>
</comment>
<protein>
    <submittedName>
        <fullName evidence="1">CTP synthetase</fullName>
    </submittedName>
</protein>
<sequence>MIALIAGPDGDGLGEALEAEGVEIVRLSDPVGAETLADAGVEEADLFVLTDMADATAISVAKELNSEIRIVTYSYDSLPEFASGQADLAIDPNLLAADVVAEELV</sequence>
<accession>A0ABD5ZAZ2</accession>
<proteinExistence type="predicted"/>
<dbReference type="InterPro" id="IPR036291">
    <property type="entry name" value="NAD(P)-bd_dom_sf"/>
</dbReference>
<dbReference type="Pfam" id="PF23443">
    <property type="entry name" value="DUF7126"/>
    <property type="match status" value="1"/>
</dbReference>
<evidence type="ECO:0000313" key="2">
    <source>
        <dbReference type="Proteomes" id="UP001596481"/>
    </source>
</evidence>